<evidence type="ECO:0000256" key="1">
    <source>
        <dbReference type="SAM" id="MobiDB-lite"/>
    </source>
</evidence>
<gene>
    <name evidence="2" type="ORF">niasHT_036470</name>
</gene>
<reference evidence="2 3" key="1">
    <citation type="submission" date="2024-10" db="EMBL/GenBank/DDBJ databases">
        <authorList>
            <person name="Kim D."/>
        </authorList>
    </citation>
    <scope>NUCLEOTIDE SEQUENCE [LARGE SCALE GENOMIC DNA]</scope>
    <source>
        <strain evidence="2">BH-2024</strain>
    </source>
</reference>
<name>A0ABD2IVC4_9BILA</name>
<dbReference type="AlphaFoldDB" id="A0ABD2IVC4"/>
<feature type="compositionally biased region" description="Low complexity" evidence="1">
    <location>
        <begin position="262"/>
        <end position="276"/>
    </location>
</feature>
<proteinExistence type="predicted"/>
<keyword evidence="3" id="KW-1185">Reference proteome</keyword>
<accession>A0ABD2IVC4</accession>
<feature type="compositionally biased region" description="Basic and acidic residues" evidence="1">
    <location>
        <begin position="151"/>
        <end position="162"/>
    </location>
</feature>
<evidence type="ECO:0000313" key="2">
    <source>
        <dbReference type="EMBL" id="KAL3083899.1"/>
    </source>
</evidence>
<protein>
    <submittedName>
        <fullName evidence="2">Uncharacterized protein</fullName>
    </submittedName>
</protein>
<dbReference type="EMBL" id="JBICBT010001088">
    <property type="protein sequence ID" value="KAL3083899.1"/>
    <property type="molecule type" value="Genomic_DNA"/>
</dbReference>
<feature type="compositionally biased region" description="Polar residues" evidence="1">
    <location>
        <begin position="213"/>
        <end position="229"/>
    </location>
</feature>
<comment type="caution">
    <text evidence="2">The sequence shown here is derived from an EMBL/GenBank/DDBJ whole genome shotgun (WGS) entry which is preliminary data.</text>
</comment>
<organism evidence="2 3">
    <name type="scientific">Heterodera trifolii</name>
    <dbReference type="NCBI Taxonomy" id="157864"/>
    <lineage>
        <taxon>Eukaryota</taxon>
        <taxon>Metazoa</taxon>
        <taxon>Ecdysozoa</taxon>
        <taxon>Nematoda</taxon>
        <taxon>Chromadorea</taxon>
        <taxon>Rhabditida</taxon>
        <taxon>Tylenchina</taxon>
        <taxon>Tylenchomorpha</taxon>
        <taxon>Tylenchoidea</taxon>
        <taxon>Heteroderidae</taxon>
        <taxon>Heteroderinae</taxon>
        <taxon>Heterodera</taxon>
    </lineage>
</organism>
<evidence type="ECO:0000313" key="3">
    <source>
        <dbReference type="Proteomes" id="UP001620626"/>
    </source>
</evidence>
<sequence length="284" mass="31905">MSELIRQRLTAEVRTLSDLVKRLRQRVGRLAEFTRMAPEEIPLAEETKLAKGVRTDRQLLQRSIDRINGMLRECFAYIRQLGDPFLKQAEEDLLAALPTFDDEQADPNVEEWPIVTLLSKAQLILDGLQVYIEARFDTTDAISSRSSSRALSDHGADDENRTRRPRQPADPPITTHQENVRQPFNATQADQDLTYQRSRRFRPTIPFPEPVAGNQTTAMPGRQPTTTMLFESAGSRSRGSADRPKNGSPFGPPSTLPSTHASTLPSKNTSSSYSTSRRAPHHDE</sequence>
<dbReference type="Proteomes" id="UP001620626">
    <property type="component" value="Unassembled WGS sequence"/>
</dbReference>
<feature type="region of interest" description="Disordered" evidence="1">
    <location>
        <begin position="142"/>
        <end position="284"/>
    </location>
</feature>
<feature type="compositionally biased region" description="Polar residues" evidence="1">
    <location>
        <begin position="174"/>
        <end position="196"/>
    </location>
</feature>